<evidence type="ECO:0008006" key="5">
    <source>
        <dbReference type="Google" id="ProtNLM"/>
    </source>
</evidence>
<reference evidence="3 4" key="1">
    <citation type="submission" date="2021-01" db="EMBL/GenBank/DDBJ databases">
        <title>Genome seq and assembly of Flavobacterium sp. GN10.</title>
        <authorList>
            <person name="Chhetri G."/>
        </authorList>
    </citation>
    <scope>NUCLEOTIDE SEQUENCE [LARGE SCALE GENOMIC DNA]</scope>
    <source>
        <strain evidence="3 4">GN10</strain>
    </source>
</reference>
<keyword evidence="1" id="KW-0175">Coiled coil</keyword>
<dbReference type="EMBL" id="JAERSF010000004">
    <property type="protein sequence ID" value="MBL0739156.1"/>
    <property type="molecule type" value="Genomic_DNA"/>
</dbReference>
<dbReference type="SUPFAM" id="SSF48452">
    <property type="entry name" value="TPR-like"/>
    <property type="match status" value="1"/>
</dbReference>
<keyword evidence="2" id="KW-0812">Transmembrane</keyword>
<keyword evidence="4" id="KW-1185">Reference proteome</keyword>
<evidence type="ECO:0000313" key="4">
    <source>
        <dbReference type="Proteomes" id="UP000603728"/>
    </source>
</evidence>
<comment type="caution">
    <text evidence="3">The sequence shown here is derived from an EMBL/GenBank/DDBJ whole genome shotgun (WGS) entry which is preliminary data.</text>
</comment>
<evidence type="ECO:0000256" key="1">
    <source>
        <dbReference type="SAM" id="Coils"/>
    </source>
</evidence>
<organism evidence="3 4">
    <name type="scientific">Flavobacterium tagetis</name>
    <dbReference type="NCBI Taxonomy" id="2801336"/>
    <lineage>
        <taxon>Bacteria</taxon>
        <taxon>Pseudomonadati</taxon>
        <taxon>Bacteroidota</taxon>
        <taxon>Flavobacteriia</taxon>
        <taxon>Flavobacteriales</taxon>
        <taxon>Flavobacteriaceae</taxon>
        <taxon>Flavobacterium</taxon>
    </lineage>
</organism>
<dbReference type="Proteomes" id="UP000603728">
    <property type="component" value="Unassembled WGS sequence"/>
</dbReference>
<proteinExistence type="predicted"/>
<evidence type="ECO:0000256" key="2">
    <source>
        <dbReference type="SAM" id="Phobius"/>
    </source>
</evidence>
<sequence>MIRDLLYFIQKKYILFCLLLCCAILIALFSMQFSDTKKLPLSPIKTNRLPEIKQTLEKAHAFWDTGKGDSAYFYFNKTRLLCEPKENYADYYVESINYIAEILQRHGDYYEVENTLVKAFPYLDKTTNVKYAVNAYTFMAYNYHSTYDYEKALYYHKKALKKAFSTFRKSRIISEIAFVYMQQGKYQEAVDLLEPIAWLNIEDKITPSNTGFQRTAKLYNLGLSYLYLGGHKQEAFNCFNESLKVALTLNDDYELITCYYAFYKYYKIYNNPELKKKNIEKAYYYAKKSNSKPYEISMLGCLIKAENDENIDNTESLKNHLKIYIRKTDSLMTARERAKNQFADIIYNSKKDKEENLELKNQKAEHELQLQRHKNRSFISYVVISISAISLVFIVFYITKKGKRERTNEIFKNEKRISEKLEHELEKDIDKILLFTAKSDLEKEENKEKLLSHLNNIYLTTRNISRENSEILTDENFESALKEMISEYISPNLNIIINGLNTFSWAKTDRAKKIVVFRAIQEIFNQMKTLNDATLISLIFKKEEENIVILYADNGHKIRQKYGILEKRLQNVENRIETIKGTFNFDSNSESGFKISFKFPI</sequence>
<dbReference type="InterPro" id="IPR036890">
    <property type="entry name" value="HATPase_C_sf"/>
</dbReference>
<accession>A0ABS1KI34</accession>
<feature type="coiled-coil region" evidence="1">
    <location>
        <begin position="347"/>
        <end position="376"/>
    </location>
</feature>
<keyword evidence="2" id="KW-0472">Membrane</keyword>
<keyword evidence="2" id="KW-1133">Transmembrane helix</keyword>
<dbReference type="RefSeq" id="WP_202006166.1">
    <property type="nucleotide sequence ID" value="NZ_JAERSF010000004.1"/>
</dbReference>
<protein>
    <recommendedName>
        <fullName evidence="5">Tetratricopeptide repeat-containing protein</fullName>
    </recommendedName>
</protein>
<gene>
    <name evidence="3" type="ORF">JI750_19855</name>
</gene>
<evidence type="ECO:0000313" key="3">
    <source>
        <dbReference type="EMBL" id="MBL0739156.1"/>
    </source>
</evidence>
<dbReference type="Gene3D" id="3.30.565.10">
    <property type="entry name" value="Histidine kinase-like ATPase, C-terminal domain"/>
    <property type="match status" value="1"/>
</dbReference>
<feature type="transmembrane region" description="Helical" evidence="2">
    <location>
        <begin position="378"/>
        <end position="398"/>
    </location>
</feature>
<dbReference type="Gene3D" id="1.25.40.10">
    <property type="entry name" value="Tetratricopeptide repeat domain"/>
    <property type="match status" value="1"/>
</dbReference>
<dbReference type="InterPro" id="IPR011990">
    <property type="entry name" value="TPR-like_helical_dom_sf"/>
</dbReference>
<name>A0ABS1KI34_9FLAO</name>